<evidence type="ECO:0000313" key="13">
    <source>
        <dbReference type="EMBL" id="KAL0838718.1"/>
    </source>
</evidence>
<proteinExistence type="inferred from homology"/>
<evidence type="ECO:0000256" key="4">
    <source>
        <dbReference type="ARBA" id="ARBA00015377"/>
    </source>
</evidence>
<evidence type="ECO:0000256" key="5">
    <source>
        <dbReference type="ARBA" id="ARBA00022603"/>
    </source>
</evidence>
<reference evidence="13 14" key="1">
    <citation type="submission" date="2024-06" db="EMBL/GenBank/DDBJ databases">
        <title>A chromosome-level genome assembly of beet webworm, Loxostege sticticalis.</title>
        <authorList>
            <person name="Zhang Y."/>
        </authorList>
    </citation>
    <scope>NUCLEOTIDE SEQUENCE [LARGE SCALE GENOMIC DNA]</scope>
    <source>
        <strain evidence="13">AQ028</strain>
        <tissue evidence="13">Male pupae</tissue>
    </source>
</reference>
<dbReference type="InterPro" id="IPR036217">
    <property type="entry name" value="MethylDNA_cys_MeTrfase_DNAb"/>
</dbReference>
<protein>
    <recommendedName>
        <fullName evidence="4">Methylated-DNA--protein-cysteine methyltransferase</fullName>
        <ecNumber evidence="3">2.1.1.63</ecNumber>
    </recommendedName>
    <alternativeName>
        <fullName evidence="9">6-O-methylguanine-DNA methyltransferase</fullName>
    </alternativeName>
    <alternativeName>
        <fullName evidence="10">O-6-methylguanine-DNA-alkyltransferase</fullName>
    </alternativeName>
</protein>
<keyword evidence="6" id="KW-0808">Transferase</keyword>
<evidence type="ECO:0000259" key="12">
    <source>
        <dbReference type="Pfam" id="PF01035"/>
    </source>
</evidence>
<organism evidence="13 14">
    <name type="scientific">Loxostege sticticalis</name>
    <name type="common">Beet webworm moth</name>
    <dbReference type="NCBI Taxonomy" id="481309"/>
    <lineage>
        <taxon>Eukaryota</taxon>
        <taxon>Metazoa</taxon>
        <taxon>Ecdysozoa</taxon>
        <taxon>Arthropoda</taxon>
        <taxon>Hexapoda</taxon>
        <taxon>Insecta</taxon>
        <taxon>Pterygota</taxon>
        <taxon>Neoptera</taxon>
        <taxon>Endopterygota</taxon>
        <taxon>Lepidoptera</taxon>
        <taxon>Glossata</taxon>
        <taxon>Ditrysia</taxon>
        <taxon>Pyraloidea</taxon>
        <taxon>Crambidae</taxon>
        <taxon>Pyraustinae</taxon>
        <taxon>Loxostege</taxon>
    </lineage>
</organism>
<gene>
    <name evidence="13" type="ORF">ABMA28_016780</name>
</gene>
<dbReference type="GO" id="GO:0003908">
    <property type="term" value="F:methylated-DNA-[protein]-cysteine S-methyltransferase activity"/>
    <property type="evidence" value="ECO:0007669"/>
    <property type="project" value="UniProtKB-EC"/>
</dbReference>
<evidence type="ECO:0000256" key="10">
    <source>
        <dbReference type="ARBA" id="ARBA00031621"/>
    </source>
</evidence>
<evidence type="ECO:0000256" key="7">
    <source>
        <dbReference type="ARBA" id="ARBA00022763"/>
    </source>
</evidence>
<dbReference type="FunFam" id="1.10.10.10:FF:000214">
    <property type="entry name" value="Methylated-DNA--protein-cysteine methyltransferase"/>
    <property type="match status" value="1"/>
</dbReference>
<sequence>MSLNKIFTKYSTESGCSVYFHTFDSPLGKITGVGSEYRKRGAMGRRHLENFSRKMFFFLFSIYLNRADVWNKLLEMPYGSTQSYGDLAKSLGRSASHARAIGAACGANPHLLVIPCHRLVASNAKGGGFSSGLDRKEWLLNHEKKYTSLNS</sequence>
<dbReference type="EMBL" id="JBEDNZ010000009">
    <property type="protein sequence ID" value="KAL0838718.1"/>
    <property type="molecule type" value="Genomic_DNA"/>
</dbReference>
<dbReference type="SUPFAM" id="SSF46767">
    <property type="entry name" value="Methylated DNA-protein cysteine methyltransferase, C-terminal domain"/>
    <property type="match status" value="1"/>
</dbReference>
<dbReference type="PROSITE" id="PS00374">
    <property type="entry name" value="MGMT"/>
    <property type="match status" value="1"/>
</dbReference>
<name>A0ABD0T5T1_LOXSC</name>
<keyword evidence="8" id="KW-0234">DNA repair</keyword>
<evidence type="ECO:0000256" key="8">
    <source>
        <dbReference type="ARBA" id="ARBA00023204"/>
    </source>
</evidence>
<dbReference type="CDD" id="cd06445">
    <property type="entry name" value="ATase"/>
    <property type="match status" value="1"/>
</dbReference>
<comment type="catalytic activity">
    <reaction evidence="1">
        <text>a 4-O-methyl-thymidine in DNA + L-cysteinyl-[protein] = a thymidine in DNA + S-methyl-L-cysteinyl-[protein]</text>
        <dbReference type="Rhea" id="RHEA:53428"/>
        <dbReference type="Rhea" id="RHEA-COMP:10131"/>
        <dbReference type="Rhea" id="RHEA-COMP:10132"/>
        <dbReference type="Rhea" id="RHEA-COMP:13555"/>
        <dbReference type="Rhea" id="RHEA-COMP:13556"/>
        <dbReference type="ChEBI" id="CHEBI:29950"/>
        <dbReference type="ChEBI" id="CHEBI:82612"/>
        <dbReference type="ChEBI" id="CHEBI:137386"/>
        <dbReference type="ChEBI" id="CHEBI:137387"/>
        <dbReference type="EC" id="2.1.1.63"/>
    </reaction>
</comment>
<dbReference type="NCBIfam" id="TIGR00589">
    <property type="entry name" value="ogt"/>
    <property type="match status" value="1"/>
</dbReference>
<dbReference type="AlphaFoldDB" id="A0ABD0T5T1"/>
<dbReference type="InterPro" id="IPR036388">
    <property type="entry name" value="WH-like_DNA-bd_sf"/>
</dbReference>
<dbReference type="Pfam" id="PF01035">
    <property type="entry name" value="DNA_binding_1"/>
    <property type="match status" value="1"/>
</dbReference>
<dbReference type="EC" id="2.1.1.63" evidence="3"/>
<evidence type="ECO:0000256" key="3">
    <source>
        <dbReference type="ARBA" id="ARBA00011918"/>
    </source>
</evidence>
<dbReference type="Gene3D" id="1.10.10.10">
    <property type="entry name" value="Winged helix-like DNA-binding domain superfamily/Winged helix DNA-binding domain"/>
    <property type="match status" value="1"/>
</dbReference>
<dbReference type="InterPro" id="IPR014048">
    <property type="entry name" value="MethylDNA_cys_MeTrfase_DNA-bd"/>
</dbReference>
<comment type="similarity">
    <text evidence="2">Belongs to the MGMT family.</text>
</comment>
<evidence type="ECO:0000256" key="1">
    <source>
        <dbReference type="ARBA" id="ARBA00001286"/>
    </source>
</evidence>
<keyword evidence="5" id="KW-0489">Methyltransferase</keyword>
<keyword evidence="7" id="KW-0227">DNA damage</keyword>
<comment type="catalytic activity">
    <reaction evidence="11">
        <text>a 6-O-methyl-2'-deoxyguanosine in DNA + L-cysteinyl-[protein] = S-methyl-L-cysteinyl-[protein] + a 2'-deoxyguanosine in DNA</text>
        <dbReference type="Rhea" id="RHEA:24000"/>
        <dbReference type="Rhea" id="RHEA-COMP:10131"/>
        <dbReference type="Rhea" id="RHEA-COMP:10132"/>
        <dbReference type="Rhea" id="RHEA-COMP:11367"/>
        <dbReference type="Rhea" id="RHEA-COMP:11368"/>
        <dbReference type="ChEBI" id="CHEBI:29950"/>
        <dbReference type="ChEBI" id="CHEBI:82612"/>
        <dbReference type="ChEBI" id="CHEBI:85445"/>
        <dbReference type="ChEBI" id="CHEBI:85448"/>
        <dbReference type="EC" id="2.1.1.63"/>
    </reaction>
</comment>
<dbReference type="GO" id="GO:0006281">
    <property type="term" value="P:DNA repair"/>
    <property type="evidence" value="ECO:0007669"/>
    <property type="project" value="UniProtKB-KW"/>
</dbReference>
<dbReference type="InterPro" id="IPR001497">
    <property type="entry name" value="MethylDNA_cys_MeTrfase_AS"/>
</dbReference>
<evidence type="ECO:0000313" key="14">
    <source>
        <dbReference type="Proteomes" id="UP001549921"/>
    </source>
</evidence>
<comment type="caution">
    <text evidence="13">The sequence shown here is derived from an EMBL/GenBank/DDBJ whole genome shotgun (WGS) entry which is preliminary data.</text>
</comment>
<dbReference type="PANTHER" id="PTHR10815">
    <property type="entry name" value="METHYLATED-DNA--PROTEIN-CYSTEINE METHYLTRANSFERASE"/>
    <property type="match status" value="1"/>
</dbReference>
<dbReference type="PANTHER" id="PTHR10815:SF13">
    <property type="entry name" value="METHYLATED-DNA--PROTEIN-CYSTEINE METHYLTRANSFERASE"/>
    <property type="match status" value="1"/>
</dbReference>
<evidence type="ECO:0000256" key="9">
    <source>
        <dbReference type="ARBA" id="ARBA00030795"/>
    </source>
</evidence>
<dbReference type="GO" id="GO:0032259">
    <property type="term" value="P:methylation"/>
    <property type="evidence" value="ECO:0007669"/>
    <property type="project" value="UniProtKB-KW"/>
</dbReference>
<evidence type="ECO:0000256" key="2">
    <source>
        <dbReference type="ARBA" id="ARBA00008711"/>
    </source>
</evidence>
<dbReference type="Proteomes" id="UP001549921">
    <property type="component" value="Unassembled WGS sequence"/>
</dbReference>
<evidence type="ECO:0000256" key="11">
    <source>
        <dbReference type="ARBA" id="ARBA00049348"/>
    </source>
</evidence>
<evidence type="ECO:0000256" key="6">
    <source>
        <dbReference type="ARBA" id="ARBA00022679"/>
    </source>
</evidence>
<feature type="domain" description="Methylated-DNA-[protein]-cysteine S-methyltransferase DNA binding" evidence="12">
    <location>
        <begin position="67"/>
        <end position="144"/>
    </location>
</feature>
<accession>A0ABD0T5T1</accession>